<dbReference type="Gene3D" id="3.40.50.10090">
    <property type="match status" value="1"/>
</dbReference>
<organism evidence="2">
    <name type="scientific">uncultured Sphingomonas sp</name>
    <dbReference type="NCBI Taxonomy" id="158754"/>
    <lineage>
        <taxon>Bacteria</taxon>
        <taxon>Pseudomonadati</taxon>
        <taxon>Pseudomonadota</taxon>
        <taxon>Alphaproteobacteria</taxon>
        <taxon>Sphingomonadales</taxon>
        <taxon>Sphingomonadaceae</taxon>
        <taxon>Sphingomonas</taxon>
        <taxon>environmental samples</taxon>
    </lineage>
</organism>
<dbReference type="InterPro" id="IPR003754">
    <property type="entry name" value="4pyrrol_synth_uPrphyn_synth"/>
</dbReference>
<sequence>MLRPEPGASATLARARALALEAFAVPLFAVEPLAWTAPDPSAFDGLLLTSGNAIRHAGPELRKLHGLPVHAVGAATAEAAAAAGLTVATVGTGGIEKLLGRLPPGLHLLHLCGEHRRSAEAWGGRVTPVPVYRSAAIASPPDLHRLEDAVALVHSPRAGRRLAQLVRRREQIAVAAISAVAGEACGGGWQEIGVAEQPTDDAVLSLAASLCKRADPE</sequence>
<name>A0A6J4SJW5_9SPHN</name>
<feature type="domain" description="Tetrapyrrole biosynthesis uroporphyrinogen III synthase" evidence="1">
    <location>
        <begin position="13"/>
        <end position="204"/>
    </location>
</feature>
<dbReference type="Pfam" id="PF02602">
    <property type="entry name" value="HEM4"/>
    <property type="match status" value="1"/>
</dbReference>
<dbReference type="SUPFAM" id="SSF69618">
    <property type="entry name" value="HemD-like"/>
    <property type="match status" value="1"/>
</dbReference>
<accession>A0A6J4SJW5</accession>
<gene>
    <name evidence="2" type="ORF">AVDCRST_MAG09-746</name>
</gene>
<protein>
    <submittedName>
        <fullName evidence="2">Uroporphyrinogen-III synthase</fullName>
        <ecNumber evidence="2">4.2.1.75</ecNumber>
    </submittedName>
</protein>
<dbReference type="EC" id="4.2.1.75" evidence="2"/>
<dbReference type="InterPro" id="IPR036108">
    <property type="entry name" value="4pyrrol_syn_uPrphyn_synt_sf"/>
</dbReference>
<dbReference type="GO" id="GO:0033014">
    <property type="term" value="P:tetrapyrrole biosynthetic process"/>
    <property type="evidence" value="ECO:0007669"/>
    <property type="project" value="InterPro"/>
</dbReference>
<evidence type="ECO:0000259" key="1">
    <source>
        <dbReference type="Pfam" id="PF02602"/>
    </source>
</evidence>
<dbReference type="GO" id="GO:0004852">
    <property type="term" value="F:uroporphyrinogen-III synthase activity"/>
    <property type="evidence" value="ECO:0007669"/>
    <property type="project" value="UniProtKB-EC"/>
</dbReference>
<proteinExistence type="predicted"/>
<dbReference type="AlphaFoldDB" id="A0A6J4SJW5"/>
<dbReference type="EMBL" id="CADCVZ010000016">
    <property type="protein sequence ID" value="CAA9501352.1"/>
    <property type="molecule type" value="Genomic_DNA"/>
</dbReference>
<keyword evidence="2" id="KW-0456">Lyase</keyword>
<reference evidence="2" key="1">
    <citation type="submission" date="2020-02" db="EMBL/GenBank/DDBJ databases">
        <authorList>
            <person name="Meier V. D."/>
        </authorList>
    </citation>
    <scope>NUCLEOTIDE SEQUENCE</scope>
    <source>
        <strain evidence="2">AVDCRST_MAG09</strain>
    </source>
</reference>
<evidence type="ECO:0000313" key="2">
    <source>
        <dbReference type="EMBL" id="CAA9501352.1"/>
    </source>
</evidence>